<proteinExistence type="predicted"/>
<evidence type="ECO:0000313" key="2">
    <source>
        <dbReference type="Proteomes" id="UP000294546"/>
    </source>
</evidence>
<dbReference type="Proteomes" id="UP000294546">
    <property type="component" value="Unassembled WGS sequence"/>
</dbReference>
<name>A0A4R1G6H4_9GAMM</name>
<dbReference type="AlphaFoldDB" id="A0A4R1G6H4"/>
<comment type="caution">
    <text evidence="1">The sequence shown here is derived from an EMBL/GenBank/DDBJ whole genome shotgun (WGS) entry which is preliminary data.</text>
</comment>
<gene>
    <name evidence="1" type="ORF">CLV83_3911</name>
</gene>
<protein>
    <submittedName>
        <fullName evidence="1">Uncharacterized protein</fullName>
    </submittedName>
</protein>
<evidence type="ECO:0000313" key="1">
    <source>
        <dbReference type="EMBL" id="TCK03637.1"/>
    </source>
</evidence>
<organism evidence="1 2">
    <name type="scientific">Marinobacterium mangrovicola</name>
    <dbReference type="NCBI Taxonomy" id="1476959"/>
    <lineage>
        <taxon>Bacteria</taxon>
        <taxon>Pseudomonadati</taxon>
        <taxon>Pseudomonadota</taxon>
        <taxon>Gammaproteobacteria</taxon>
        <taxon>Oceanospirillales</taxon>
        <taxon>Oceanospirillaceae</taxon>
        <taxon>Marinobacterium</taxon>
    </lineage>
</organism>
<reference evidence="1 2" key="1">
    <citation type="submission" date="2019-03" db="EMBL/GenBank/DDBJ databases">
        <title>Genomic Encyclopedia of Archaeal and Bacterial Type Strains, Phase II (KMG-II): from individual species to whole genera.</title>
        <authorList>
            <person name="Goeker M."/>
        </authorList>
    </citation>
    <scope>NUCLEOTIDE SEQUENCE [LARGE SCALE GENOMIC DNA]</scope>
    <source>
        <strain evidence="1 2">DSM 27697</strain>
    </source>
</reference>
<dbReference type="EMBL" id="SMFU01000012">
    <property type="protein sequence ID" value="TCK03637.1"/>
    <property type="molecule type" value="Genomic_DNA"/>
</dbReference>
<sequence length="47" mass="5324">MTKSIPDQWTQGDETAGHIQLLSVDALIATRYGATQLRWMRYSGIKD</sequence>
<accession>A0A4R1G6H4</accession>
<keyword evidence="2" id="KW-1185">Reference proteome</keyword>